<keyword evidence="2" id="KW-1185">Reference proteome</keyword>
<dbReference type="STRING" id="166423.A0A0N0BKQ5"/>
<dbReference type="EMBL" id="KQ435694">
    <property type="protein sequence ID" value="KOX80931.1"/>
    <property type="molecule type" value="Genomic_DNA"/>
</dbReference>
<name>A0A0N0BKQ5_9HYME</name>
<evidence type="ECO:0000313" key="2">
    <source>
        <dbReference type="Proteomes" id="UP000053105"/>
    </source>
</evidence>
<dbReference type="Proteomes" id="UP000053105">
    <property type="component" value="Unassembled WGS sequence"/>
</dbReference>
<dbReference type="AlphaFoldDB" id="A0A0N0BKQ5"/>
<proteinExistence type="predicted"/>
<reference evidence="1 2" key="1">
    <citation type="submission" date="2015-07" db="EMBL/GenBank/DDBJ databases">
        <title>The genome of Melipona quadrifasciata.</title>
        <authorList>
            <person name="Pan H."/>
            <person name="Kapheim K."/>
        </authorList>
    </citation>
    <scope>NUCLEOTIDE SEQUENCE [LARGE SCALE GENOMIC DNA]</scope>
    <source>
        <strain evidence="1">0111107301</strain>
        <tissue evidence="1">Whole body</tissue>
    </source>
</reference>
<accession>A0A0N0BKQ5</accession>
<dbReference type="OrthoDB" id="432281at2759"/>
<evidence type="ECO:0000313" key="1">
    <source>
        <dbReference type="EMBL" id="KOX80931.1"/>
    </source>
</evidence>
<protein>
    <submittedName>
        <fullName evidence="1">Uncharacterized protein</fullName>
    </submittedName>
</protein>
<sequence length="127" mass="14173">MRDFTETSEIKFREKAKVSVVFGSIKGSQIPEPVLCRAKPLGPKQHCCATSTGGLDVCSVGGVDLSDFTDIEQLGPFVEQSDQEDETLYNNDGRKKSKNFSREENFFKLKLIVLHNRDNLGLVHVIV</sequence>
<gene>
    <name evidence="1" type="ORF">WN51_00849</name>
</gene>
<organism evidence="1 2">
    <name type="scientific">Melipona quadrifasciata</name>
    <dbReference type="NCBI Taxonomy" id="166423"/>
    <lineage>
        <taxon>Eukaryota</taxon>
        <taxon>Metazoa</taxon>
        <taxon>Ecdysozoa</taxon>
        <taxon>Arthropoda</taxon>
        <taxon>Hexapoda</taxon>
        <taxon>Insecta</taxon>
        <taxon>Pterygota</taxon>
        <taxon>Neoptera</taxon>
        <taxon>Endopterygota</taxon>
        <taxon>Hymenoptera</taxon>
        <taxon>Apocrita</taxon>
        <taxon>Aculeata</taxon>
        <taxon>Apoidea</taxon>
        <taxon>Anthophila</taxon>
        <taxon>Apidae</taxon>
        <taxon>Melipona</taxon>
    </lineage>
</organism>